<dbReference type="EMBL" id="CP034015">
    <property type="protein sequence ID" value="AZG72694.1"/>
    <property type="molecule type" value="Genomic_DNA"/>
</dbReference>
<dbReference type="SMART" id="SM00827">
    <property type="entry name" value="PKS_AT"/>
    <property type="match status" value="1"/>
</dbReference>
<protein>
    <submittedName>
        <fullName evidence="2">PfaB family protein</fullName>
    </submittedName>
</protein>
<sequence>MSTDLTDNSLAGRALTSAELAQAVKQRHTMPLRIAVLLNAPKLMAQTEIQFVSLDETNPLGFEQALADAAELLASTQSANAQSSSVQANVVVNLADTLWLMPALMAAKNSIHPHALINGVGIAENSLEAINQALAHAKRDHVQPVVQTVKAGSASHKLKQLHSLVTSIATRQLPVASCVESSDVNQQGYWFCEFHQSRVAAFSSSMCANSHQAVILTQGTGLITAKPLLNASRLWLPIGAISIADLQAQLASLALLLSRLVSDSNNDIGLLELIKQQLVGYQAKSAINSLSAVVMASSYAALCVEVNAMLNAISHTDSTDIHSQINYKTPAGSSFTAKPLGENGLSFVYPGVGTVYPNMFKHLGHTFPALYSELEKQGDLQAMLQSQLIYATEATQAAQSMSLSELAISGVGASYMLTKLLDKEFNIKPKLALGYSMGEASMWASLNVWQQPHSLIDATQTSSLFTQDISGPLLCVRQDWQLDASNTTKGEDIVWNSFITRATPEELAPHLLDFPRAYIAIIQGDTCVVAGCEASCKAMLKQAGKRGIASNKVTAMHTPPAMQIIEQVKQFYHQPLMADLPNEIRFITATEAEPIVLSPDAIAQSIADTFCHQLDFTQLIAKAYQHGSRLFVEIGADRQTSTLIDKILASQLADKPVNQDGLSAQAIAVNAKGADESISLLKCLGQLLTHQVPMSLTPFIDSIDCAISQALARRVEKLAVGDNPTLSAQAPHPISEGEPH</sequence>
<gene>
    <name evidence="2" type="ORF">EGC82_07860</name>
</gene>
<evidence type="ECO:0000313" key="3">
    <source>
        <dbReference type="Proteomes" id="UP000278035"/>
    </source>
</evidence>
<dbReference type="Proteomes" id="UP000278035">
    <property type="component" value="Chromosome"/>
</dbReference>
<evidence type="ECO:0000259" key="1">
    <source>
        <dbReference type="SMART" id="SM00827"/>
    </source>
</evidence>
<dbReference type="NCBIfam" id="TIGR02816">
    <property type="entry name" value="pfaB_fam"/>
    <property type="match status" value="1"/>
</dbReference>
<dbReference type="AlphaFoldDB" id="A0A3G8LTI6"/>
<dbReference type="PANTHER" id="PTHR43074">
    <property type="entry name" value="OMEGA-3 POLYUNSATURATED FATTY ACID SYNTHASE PFAB-RELATED"/>
    <property type="match status" value="1"/>
</dbReference>
<dbReference type="OrthoDB" id="499075at2"/>
<keyword evidence="3" id="KW-1185">Reference proteome</keyword>
<dbReference type="Gene3D" id="3.40.366.10">
    <property type="entry name" value="Malonyl-Coenzyme A Acyl Carrier Protein, domain 2"/>
    <property type="match status" value="2"/>
</dbReference>
<proteinExistence type="predicted"/>
<dbReference type="InterPro" id="IPR014043">
    <property type="entry name" value="Acyl_transferase_dom"/>
</dbReference>
<dbReference type="KEGG" id="slj:EGC82_07860"/>
<dbReference type="RefSeq" id="WP_124730271.1">
    <property type="nucleotide sequence ID" value="NZ_CBCSKC010000003.1"/>
</dbReference>
<evidence type="ECO:0000313" key="2">
    <source>
        <dbReference type="EMBL" id="AZG72694.1"/>
    </source>
</evidence>
<dbReference type="InterPro" id="IPR016035">
    <property type="entry name" value="Acyl_Trfase/lysoPLipase"/>
</dbReference>
<dbReference type="SUPFAM" id="SSF52151">
    <property type="entry name" value="FabD/lysophospholipase-like"/>
    <property type="match status" value="1"/>
</dbReference>
<dbReference type="GO" id="GO:0016740">
    <property type="term" value="F:transferase activity"/>
    <property type="evidence" value="ECO:0007669"/>
    <property type="project" value="InterPro"/>
</dbReference>
<dbReference type="InterPro" id="IPR014181">
    <property type="entry name" value="Omega3_polyunsat_FA_synth-like"/>
</dbReference>
<feature type="domain" description="Malonyl-CoA:ACP transacylase (MAT)" evidence="1">
    <location>
        <begin position="348"/>
        <end position="674"/>
    </location>
</feature>
<dbReference type="PANTHER" id="PTHR43074:SF1">
    <property type="entry name" value="BETA-KETOACYL SYNTHASE FAMILY PROTEIN-RELATED"/>
    <property type="match status" value="1"/>
</dbReference>
<dbReference type="InterPro" id="IPR052568">
    <property type="entry name" value="PKS-FAS_Synthase"/>
</dbReference>
<dbReference type="InterPro" id="IPR001227">
    <property type="entry name" value="Ac_transferase_dom_sf"/>
</dbReference>
<dbReference type="Gene3D" id="3.30.70.3290">
    <property type="match status" value="1"/>
</dbReference>
<reference evidence="3" key="1">
    <citation type="submission" date="2018-11" db="EMBL/GenBank/DDBJ databases">
        <title>Shewanella sp. M2.</title>
        <authorList>
            <person name="Hwang Y.J."/>
            <person name="Hwang C.Y."/>
        </authorList>
    </citation>
    <scope>NUCLEOTIDE SEQUENCE [LARGE SCALE GENOMIC DNA]</scope>
    <source>
        <strain evidence="3">LMG 19866</strain>
    </source>
</reference>
<accession>A0A3G8LTI6</accession>
<name>A0A3G8LTI6_9GAMM</name>
<organism evidence="2 3">
    <name type="scientific">Shewanella livingstonensis</name>
    <dbReference type="NCBI Taxonomy" id="150120"/>
    <lineage>
        <taxon>Bacteria</taxon>
        <taxon>Pseudomonadati</taxon>
        <taxon>Pseudomonadota</taxon>
        <taxon>Gammaproteobacteria</taxon>
        <taxon>Alteromonadales</taxon>
        <taxon>Shewanellaceae</taxon>
        <taxon>Shewanella</taxon>
    </lineage>
</organism>